<keyword evidence="1" id="KW-0436">Ligase</keyword>
<evidence type="ECO:0000313" key="2">
    <source>
        <dbReference type="Proteomes" id="UP000732378"/>
    </source>
</evidence>
<dbReference type="GO" id="GO:0016874">
    <property type="term" value="F:ligase activity"/>
    <property type="evidence" value="ECO:0007669"/>
    <property type="project" value="UniProtKB-KW"/>
</dbReference>
<proteinExistence type="predicted"/>
<dbReference type="Pfam" id="PF13563">
    <property type="entry name" value="2_5_RNA_ligase2"/>
    <property type="match status" value="1"/>
</dbReference>
<dbReference type="InterPro" id="IPR009097">
    <property type="entry name" value="Cyclic_Pdiesterase"/>
</dbReference>
<dbReference type="InterPro" id="IPR050580">
    <property type="entry name" value="2H_phosphoesterase_YjcG-like"/>
</dbReference>
<reference evidence="1 2" key="1">
    <citation type="submission" date="2021-01" db="EMBL/GenBank/DDBJ databases">
        <title>Sequencing the genomes of 1000 actinobacteria strains.</title>
        <authorList>
            <person name="Klenk H.-P."/>
        </authorList>
    </citation>
    <scope>NUCLEOTIDE SEQUENCE [LARGE SCALE GENOMIC DNA]</scope>
    <source>
        <strain evidence="1 2">DSM 18239</strain>
    </source>
</reference>
<name>A0ABS2MDJ6_9ACTN</name>
<dbReference type="PANTHER" id="PTHR40037:SF1">
    <property type="entry name" value="PHOSPHOESTERASE SAOUHSC_00951-RELATED"/>
    <property type="match status" value="1"/>
</dbReference>
<gene>
    <name evidence="1" type="ORF">JOE61_003078</name>
</gene>
<accession>A0ABS2MDJ6</accession>
<dbReference type="Proteomes" id="UP000732378">
    <property type="component" value="Unassembled WGS sequence"/>
</dbReference>
<dbReference type="PANTHER" id="PTHR40037">
    <property type="entry name" value="PHOSPHOESTERASE YJCG-RELATED"/>
    <property type="match status" value="1"/>
</dbReference>
<protein>
    <submittedName>
        <fullName evidence="1">2'-5' RNA ligase</fullName>
    </submittedName>
</protein>
<comment type="caution">
    <text evidence="1">The sequence shown here is derived from an EMBL/GenBank/DDBJ whole genome shotgun (WGS) entry which is preliminary data.</text>
</comment>
<organism evidence="1 2">
    <name type="scientific">Nocardioides salarius</name>
    <dbReference type="NCBI Taxonomy" id="374513"/>
    <lineage>
        <taxon>Bacteria</taxon>
        <taxon>Bacillati</taxon>
        <taxon>Actinomycetota</taxon>
        <taxon>Actinomycetes</taxon>
        <taxon>Propionibacteriales</taxon>
        <taxon>Nocardioidaceae</taxon>
        <taxon>Nocardioides</taxon>
    </lineage>
</organism>
<evidence type="ECO:0000313" key="1">
    <source>
        <dbReference type="EMBL" id="MBM7509264.1"/>
    </source>
</evidence>
<dbReference type="Gene3D" id="3.90.1140.10">
    <property type="entry name" value="Cyclic phosphodiesterase"/>
    <property type="match status" value="1"/>
</dbReference>
<sequence>MVTIGVAVAIPEPWGSELQDYRTAIGDTTATQIPTHITLVPPTEVDAEAVPDVEQHLAQAAAVVDPFVVRLRGTGTFRPVSPVVFVAVAEGIAGCEQLAGAVRRGPLDIELSFPYHPHVTVAHELDDPVLDEVFEDLARFECRFDVDAFHLYVHDHHHGWQPTREFPLAESPHGQE</sequence>
<dbReference type="RefSeq" id="WP_193667044.1">
    <property type="nucleotide sequence ID" value="NZ_JACDTV010000001.1"/>
</dbReference>
<keyword evidence="2" id="KW-1185">Reference proteome</keyword>
<dbReference type="EMBL" id="JAFBBZ010000001">
    <property type="protein sequence ID" value="MBM7509264.1"/>
    <property type="molecule type" value="Genomic_DNA"/>
</dbReference>
<dbReference type="SUPFAM" id="SSF55144">
    <property type="entry name" value="LigT-like"/>
    <property type="match status" value="1"/>
</dbReference>